<gene>
    <name evidence="4" type="ORF">IWQ62_001231</name>
</gene>
<evidence type="ECO:0000259" key="3">
    <source>
        <dbReference type="Pfam" id="PF04925"/>
    </source>
</evidence>
<evidence type="ECO:0000256" key="2">
    <source>
        <dbReference type="SAM" id="MobiDB-lite"/>
    </source>
</evidence>
<feature type="domain" description="Shq1 C-terminal" evidence="3">
    <location>
        <begin position="1"/>
        <end position="167"/>
    </location>
</feature>
<dbReference type="PANTHER" id="PTHR12967">
    <property type="entry name" value="PROTEIN SHQ1 HOMOLOG"/>
    <property type="match status" value="1"/>
</dbReference>
<comment type="similarity">
    <text evidence="1">Belongs to the SHQ1 family.</text>
</comment>
<name>A0A9W8AYD4_9FUNG</name>
<sequence length="316" mass="35355">MQSLPTREYLMDPAVEKRLYLGLVDLMFVYNYNHRTTYGDSTIESVWTIGKLSPALSCLVLFPTLKELIVALYRRSLAYPLYRHWELCKKVQQDTFVLLSLGRRGVLKALLELKDLFDHHDVYYIYSKIWLDDYCRWIQTSANENVLQSLAQQVNRLSLTKADINLSLEEWETIALVENSESETDAEGSTDDDDDDSTESDGSESDSDNGTDSQEAPIATSATNVPERNEAAPELISSMTTDRPSSARQPLISIISDEPASASTSNIDSQEAEPPKERASTTITSSALLDEHVDKVTSSLKFIALEKTGSTPKQNI</sequence>
<dbReference type="EMBL" id="JANBPY010000179">
    <property type="protein sequence ID" value="KAJ1968470.1"/>
    <property type="molecule type" value="Genomic_DNA"/>
</dbReference>
<keyword evidence="5" id="KW-1185">Reference proteome</keyword>
<dbReference type="AlphaFoldDB" id="A0A9W8AYD4"/>
<dbReference type="GO" id="GO:0000493">
    <property type="term" value="P:box H/ACA snoRNP assembly"/>
    <property type="evidence" value="ECO:0007669"/>
    <property type="project" value="InterPro"/>
</dbReference>
<dbReference type="PANTHER" id="PTHR12967:SF0">
    <property type="entry name" value="PROTEIN SHQ1 HOMOLOG"/>
    <property type="match status" value="1"/>
</dbReference>
<feature type="compositionally biased region" description="Polar residues" evidence="2">
    <location>
        <begin position="237"/>
        <end position="248"/>
    </location>
</feature>
<evidence type="ECO:0000256" key="1">
    <source>
        <dbReference type="ARBA" id="ARBA00005607"/>
    </source>
</evidence>
<proteinExistence type="inferred from homology"/>
<dbReference type="InterPro" id="IPR039742">
    <property type="entry name" value="Shq1"/>
</dbReference>
<dbReference type="GO" id="GO:0005737">
    <property type="term" value="C:cytoplasm"/>
    <property type="evidence" value="ECO:0007669"/>
    <property type="project" value="TreeGrafter"/>
</dbReference>
<dbReference type="InterPro" id="IPR007009">
    <property type="entry name" value="Shq1_C"/>
</dbReference>
<dbReference type="GO" id="GO:0005654">
    <property type="term" value="C:nucleoplasm"/>
    <property type="evidence" value="ECO:0007669"/>
    <property type="project" value="TreeGrafter"/>
</dbReference>
<comment type="caution">
    <text evidence="4">The sequence shown here is derived from an EMBL/GenBank/DDBJ whole genome shotgun (WGS) entry which is preliminary data.</text>
</comment>
<dbReference type="GO" id="GO:0051082">
    <property type="term" value="F:unfolded protein binding"/>
    <property type="evidence" value="ECO:0007669"/>
    <property type="project" value="TreeGrafter"/>
</dbReference>
<dbReference type="Pfam" id="PF04925">
    <property type="entry name" value="SHQ1"/>
    <property type="match status" value="1"/>
</dbReference>
<evidence type="ECO:0000313" key="4">
    <source>
        <dbReference type="EMBL" id="KAJ1968470.1"/>
    </source>
</evidence>
<feature type="region of interest" description="Disordered" evidence="2">
    <location>
        <begin position="177"/>
        <end position="285"/>
    </location>
</feature>
<protein>
    <recommendedName>
        <fullName evidence="3">Shq1 C-terminal domain-containing protein</fullName>
    </recommendedName>
</protein>
<evidence type="ECO:0000313" key="5">
    <source>
        <dbReference type="Proteomes" id="UP001150925"/>
    </source>
</evidence>
<accession>A0A9W8AYD4</accession>
<reference evidence="4" key="1">
    <citation type="submission" date="2022-07" db="EMBL/GenBank/DDBJ databases">
        <title>Phylogenomic reconstructions and comparative analyses of Kickxellomycotina fungi.</title>
        <authorList>
            <person name="Reynolds N.K."/>
            <person name="Stajich J.E."/>
            <person name="Barry K."/>
            <person name="Grigoriev I.V."/>
            <person name="Crous P."/>
            <person name="Smith M.E."/>
        </authorList>
    </citation>
    <scope>NUCLEOTIDE SEQUENCE</scope>
    <source>
        <strain evidence="4">RSA 1196</strain>
    </source>
</reference>
<dbReference type="Proteomes" id="UP001150925">
    <property type="component" value="Unassembled WGS sequence"/>
</dbReference>
<organism evidence="4 5">
    <name type="scientific">Dispira parvispora</name>
    <dbReference type="NCBI Taxonomy" id="1520584"/>
    <lineage>
        <taxon>Eukaryota</taxon>
        <taxon>Fungi</taxon>
        <taxon>Fungi incertae sedis</taxon>
        <taxon>Zoopagomycota</taxon>
        <taxon>Kickxellomycotina</taxon>
        <taxon>Dimargaritomycetes</taxon>
        <taxon>Dimargaritales</taxon>
        <taxon>Dimargaritaceae</taxon>
        <taxon>Dispira</taxon>
    </lineage>
</organism>
<feature type="compositionally biased region" description="Acidic residues" evidence="2">
    <location>
        <begin position="180"/>
        <end position="209"/>
    </location>
</feature>
<dbReference type="OrthoDB" id="73639at2759"/>